<reference evidence="2 3" key="1">
    <citation type="submission" date="2016-10" db="EMBL/GenBank/DDBJ databases">
        <authorList>
            <person name="de Groot N.N."/>
        </authorList>
    </citation>
    <scope>NUCLEOTIDE SEQUENCE [LARGE SCALE GENOMIC DNA]</scope>
    <source>
        <strain evidence="2 3">DSM 569</strain>
    </source>
</reference>
<dbReference type="EMBL" id="FNBS01000117">
    <property type="protein sequence ID" value="SDG69505.1"/>
    <property type="molecule type" value="Genomic_DNA"/>
</dbReference>
<dbReference type="InterPro" id="IPR036843">
    <property type="entry name" value="KamE_N_sf"/>
</dbReference>
<dbReference type="AlphaFoldDB" id="A0A1G7WBZ7"/>
<dbReference type="RefSeq" id="WP_004397215.1">
    <property type="nucleotide sequence ID" value="NZ_FNBS01000117.1"/>
</dbReference>
<name>A0A1G7WBZ7_THETY</name>
<dbReference type="GO" id="GO:0046872">
    <property type="term" value="F:metal ion binding"/>
    <property type="evidence" value="ECO:0007669"/>
    <property type="project" value="InterPro"/>
</dbReference>
<evidence type="ECO:0000313" key="3">
    <source>
        <dbReference type="Proteomes" id="UP000183404"/>
    </source>
</evidence>
<dbReference type="InterPro" id="IPR028991">
    <property type="entry name" value="KamE_N"/>
</dbReference>
<dbReference type="InterPro" id="IPR006158">
    <property type="entry name" value="Cobalamin-bd"/>
</dbReference>
<dbReference type="GO" id="GO:0031419">
    <property type="term" value="F:cobalamin binding"/>
    <property type="evidence" value="ECO:0007669"/>
    <property type="project" value="InterPro"/>
</dbReference>
<dbReference type="Pfam" id="PF16554">
    <property type="entry name" value="OAM_dimer"/>
    <property type="match status" value="1"/>
</dbReference>
<protein>
    <submittedName>
        <fullName evidence="2">Beta-lysine 5,6-aminomutase beta subunit</fullName>
    </submittedName>
</protein>
<organism evidence="2 3">
    <name type="scientific">Thermoanaerobacter thermohydrosulfuricus</name>
    <name type="common">Clostridium thermohydrosulfuricum</name>
    <dbReference type="NCBI Taxonomy" id="1516"/>
    <lineage>
        <taxon>Bacteria</taxon>
        <taxon>Bacillati</taxon>
        <taxon>Bacillota</taxon>
        <taxon>Clostridia</taxon>
        <taxon>Thermoanaerobacterales</taxon>
        <taxon>Thermoanaerobacteraceae</taxon>
        <taxon>Thermoanaerobacter</taxon>
    </lineage>
</organism>
<dbReference type="CDD" id="cd02067">
    <property type="entry name" value="B12-binding"/>
    <property type="match status" value="1"/>
</dbReference>
<dbReference type="Pfam" id="PF02310">
    <property type="entry name" value="B12-binding"/>
    <property type="match status" value="1"/>
</dbReference>
<sequence>MSSGLYSTERKDYDKTLDLTKVKPYGDTINDGKVQLSFTLPVPDGEKAVEAAKQLAKKMGLENPMVVYHTPLDKDFTFFIIYGSLIHTVDYTSIHVETIDIKTMTMEEVNEYIKEHIKRKIVVVGATTGTDAHTVGLDAIMNMKGYAGHYGLERYEMIEAHNLGSQVPNEEFVKKAIELKADALLISQTVTQKDIHIKNLTHLVELLEAEGIRDKVLLICGGPRITHELAKELGYDAGFGPGKYADDVATFIVTEMVKRGIKGLRDIQK</sequence>
<accession>A0A1G7WBZ7</accession>
<dbReference type="InterPro" id="IPR036724">
    <property type="entry name" value="Cobalamin-bd_sf"/>
</dbReference>
<dbReference type="PROSITE" id="PS51332">
    <property type="entry name" value="B12_BINDING"/>
    <property type="match status" value="1"/>
</dbReference>
<dbReference type="SUPFAM" id="SSF117778">
    <property type="entry name" value="D-lysine 5,6-aminomutase beta subunit KamE, N-terminal domain"/>
    <property type="match status" value="1"/>
</dbReference>
<dbReference type="SUPFAM" id="SSF52242">
    <property type="entry name" value="Cobalamin (vitamin B12)-binding domain"/>
    <property type="match status" value="1"/>
</dbReference>
<gene>
    <name evidence="2" type="ORF">SAMN04244560_02776</name>
</gene>
<evidence type="ECO:0000259" key="1">
    <source>
        <dbReference type="PROSITE" id="PS51332"/>
    </source>
</evidence>
<evidence type="ECO:0000313" key="2">
    <source>
        <dbReference type="EMBL" id="SDG69505.1"/>
    </source>
</evidence>
<dbReference type="Proteomes" id="UP000183404">
    <property type="component" value="Unassembled WGS sequence"/>
</dbReference>
<dbReference type="Gene3D" id="3.40.50.280">
    <property type="entry name" value="Cobalamin-binding domain"/>
    <property type="match status" value="1"/>
</dbReference>
<proteinExistence type="predicted"/>
<dbReference type="Gene3D" id="3.30.30.60">
    <property type="entry name" value="D-lysine 5,6-aminomutase beta subunit KamE, N-terminal domain"/>
    <property type="match status" value="1"/>
</dbReference>
<feature type="domain" description="B12-binding" evidence="1">
    <location>
        <begin position="120"/>
        <end position="259"/>
    </location>
</feature>
<dbReference type="GO" id="GO:0046983">
    <property type="term" value="F:protein dimerization activity"/>
    <property type="evidence" value="ECO:0007669"/>
    <property type="project" value="InterPro"/>
</dbReference>